<keyword evidence="1" id="KW-0812">Transmembrane</keyword>
<organism evidence="3 4">
    <name type="scientific">Brassica carinata</name>
    <name type="common">Ethiopian mustard</name>
    <name type="synonym">Abyssinian cabbage</name>
    <dbReference type="NCBI Taxonomy" id="52824"/>
    <lineage>
        <taxon>Eukaryota</taxon>
        <taxon>Viridiplantae</taxon>
        <taxon>Streptophyta</taxon>
        <taxon>Embryophyta</taxon>
        <taxon>Tracheophyta</taxon>
        <taxon>Spermatophyta</taxon>
        <taxon>Magnoliopsida</taxon>
        <taxon>eudicotyledons</taxon>
        <taxon>Gunneridae</taxon>
        <taxon>Pentapetalae</taxon>
        <taxon>rosids</taxon>
        <taxon>malvids</taxon>
        <taxon>Brassicales</taxon>
        <taxon>Brassicaceae</taxon>
        <taxon>Brassiceae</taxon>
        <taxon>Brassica</taxon>
    </lineage>
</organism>
<comment type="caution">
    <text evidence="3">The sequence shown here is derived from an EMBL/GenBank/DDBJ whole genome shotgun (WGS) entry which is preliminary data.</text>
</comment>
<proteinExistence type="predicted"/>
<dbReference type="Pfam" id="PF03478">
    <property type="entry name" value="Beta-prop_KIB1-4"/>
    <property type="match status" value="1"/>
</dbReference>
<keyword evidence="1" id="KW-1133">Transmembrane helix</keyword>
<dbReference type="InterPro" id="IPR005174">
    <property type="entry name" value="KIB1-4_b-propeller"/>
</dbReference>
<dbReference type="Proteomes" id="UP000886595">
    <property type="component" value="Unassembled WGS sequence"/>
</dbReference>
<evidence type="ECO:0000259" key="2">
    <source>
        <dbReference type="Pfam" id="PF03478"/>
    </source>
</evidence>
<evidence type="ECO:0000313" key="4">
    <source>
        <dbReference type="Proteomes" id="UP000886595"/>
    </source>
</evidence>
<dbReference type="OrthoDB" id="1107684at2759"/>
<gene>
    <name evidence="3" type="ORF">Bca52824_059201</name>
</gene>
<keyword evidence="1" id="KW-0472">Membrane</keyword>
<accession>A0A8X7UGH3</accession>
<dbReference type="AlphaFoldDB" id="A0A8X7UGH3"/>
<evidence type="ECO:0000313" key="3">
    <source>
        <dbReference type="EMBL" id="KAG2276646.1"/>
    </source>
</evidence>
<dbReference type="EMBL" id="JAAMPC010000012">
    <property type="protein sequence ID" value="KAG2276646.1"/>
    <property type="molecule type" value="Genomic_DNA"/>
</dbReference>
<sequence length="216" mass="25256">MYSKKDQRLYVPTPGSDYLYSLDPNSKENDHPEFVDMFPDYLPEEHLDHDVDEMNSCATTVHFVDAASGEQFFVKWYISLFFFIITLETSVSFLDKVNLFVFRAEDHPRIEEHRKELLYIEDIGDFCIFLGQGEPFCVRASMHPGLRANYIYFSGYNFGAYDITNRCCIANLHESKLNYTQQKLNKNLPNFFHQEYQNRLVPQGVKLGPPSSFDEI</sequence>
<keyword evidence="4" id="KW-1185">Reference proteome</keyword>
<feature type="transmembrane region" description="Helical" evidence="1">
    <location>
        <begin position="76"/>
        <end position="94"/>
    </location>
</feature>
<name>A0A8X7UGH3_BRACI</name>
<feature type="domain" description="KIB1-4 beta-propeller" evidence="2">
    <location>
        <begin position="6"/>
        <end position="161"/>
    </location>
</feature>
<protein>
    <recommendedName>
        <fullName evidence="2">KIB1-4 beta-propeller domain-containing protein</fullName>
    </recommendedName>
</protein>
<evidence type="ECO:0000256" key="1">
    <source>
        <dbReference type="SAM" id="Phobius"/>
    </source>
</evidence>
<reference evidence="3 4" key="1">
    <citation type="submission" date="2020-02" db="EMBL/GenBank/DDBJ databases">
        <authorList>
            <person name="Ma Q."/>
            <person name="Huang Y."/>
            <person name="Song X."/>
            <person name="Pei D."/>
        </authorList>
    </citation>
    <scope>NUCLEOTIDE SEQUENCE [LARGE SCALE GENOMIC DNA]</scope>
    <source>
        <strain evidence="3">Sxm20200214</strain>
        <tissue evidence="3">Leaf</tissue>
    </source>
</reference>